<feature type="non-terminal residue" evidence="1">
    <location>
        <position position="1"/>
    </location>
</feature>
<protein>
    <submittedName>
        <fullName evidence="1">Uncharacterized protein</fullName>
    </submittedName>
</protein>
<organism evidence="1 2">
    <name type="scientific">Lophium mytilinum</name>
    <dbReference type="NCBI Taxonomy" id="390894"/>
    <lineage>
        <taxon>Eukaryota</taxon>
        <taxon>Fungi</taxon>
        <taxon>Dikarya</taxon>
        <taxon>Ascomycota</taxon>
        <taxon>Pezizomycotina</taxon>
        <taxon>Dothideomycetes</taxon>
        <taxon>Pleosporomycetidae</taxon>
        <taxon>Mytilinidiales</taxon>
        <taxon>Mytilinidiaceae</taxon>
        <taxon>Lophium</taxon>
    </lineage>
</organism>
<accession>A0A6A6QFM3</accession>
<dbReference type="AlphaFoldDB" id="A0A6A6QFM3"/>
<reference evidence="1" key="1">
    <citation type="journal article" date="2020" name="Stud. Mycol.">
        <title>101 Dothideomycetes genomes: a test case for predicting lifestyles and emergence of pathogens.</title>
        <authorList>
            <person name="Haridas S."/>
            <person name="Albert R."/>
            <person name="Binder M."/>
            <person name="Bloem J."/>
            <person name="Labutti K."/>
            <person name="Salamov A."/>
            <person name="Andreopoulos B."/>
            <person name="Baker S."/>
            <person name="Barry K."/>
            <person name="Bills G."/>
            <person name="Bluhm B."/>
            <person name="Cannon C."/>
            <person name="Castanera R."/>
            <person name="Culley D."/>
            <person name="Daum C."/>
            <person name="Ezra D."/>
            <person name="Gonzalez J."/>
            <person name="Henrissat B."/>
            <person name="Kuo A."/>
            <person name="Liang C."/>
            <person name="Lipzen A."/>
            <person name="Lutzoni F."/>
            <person name="Magnuson J."/>
            <person name="Mondo S."/>
            <person name="Nolan M."/>
            <person name="Ohm R."/>
            <person name="Pangilinan J."/>
            <person name="Park H.-J."/>
            <person name="Ramirez L."/>
            <person name="Alfaro M."/>
            <person name="Sun H."/>
            <person name="Tritt A."/>
            <person name="Yoshinaga Y."/>
            <person name="Zwiers L.-H."/>
            <person name="Turgeon B."/>
            <person name="Goodwin S."/>
            <person name="Spatafora J."/>
            <person name="Crous P."/>
            <person name="Grigoriev I."/>
        </authorList>
    </citation>
    <scope>NUCLEOTIDE SEQUENCE</scope>
    <source>
        <strain evidence="1">CBS 269.34</strain>
    </source>
</reference>
<evidence type="ECO:0000313" key="2">
    <source>
        <dbReference type="Proteomes" id="UP000799750"/>
    </source>
</evidence>
<keyword evidence="2" id="KW-1185">Reference proteome</keyword>
<dbReference type="OrthoDB" id="2507450at2759"/>
<evidence type="ECO:0000313" key="1">
    <source>
        <dbReference type="EMBL" id="KAF2490971.1"/>
    </source>
</evidence>
<gene>
    <name evidence="1" type="ORF">BU16DRAFT_493666</name>
</gene>
<name>A0A6A6QFM3_9PEZI</name>
<dbReference type="Proteomes" id="UP000799750">
    <property type="component" value="Unassembled WGS sequence"/>
</dbReference>
<proteinExistence type="predicted"/>
<dbReference type="EMBL" id="MU004196">
    <property type="protein sequence ID" value="KAF2490971.1"/>
    <property type="molecule type" value="Genomic_DNA"/>
</dbReference>
<sequence length="135" mass="14109">PTILVPDSEIHLLPHHTLFTRQVSNLQTFTGSLGGAAPAISNSGDSKRPFLVDGSTFTDFASAAQRTCDNQANTCSQAANDAGNKGPFSVNDCNGQKTQCEAAQASATTQTFDTVQSTNIGPDPAFPDFDLICDG</sequence>